<feature type="compositionally biased region" description="Basic and acidic residues" evidence="4">
    <location>
        <begin position="239"/>
        <end position="250"/>
    </location>
</feature>
<name>A0A1M5DMB6_9FIRM</name>
<dbReference type="InterPro" id="IPR041916">
    <property type="entry name" value="Anti_sigma_zinc_sf"/>
</dbReference>
<keyword evidence="3" id="KW-0175">Coiled coil</keyword>
<dbReference type="Proteomes" id="UP000184196">
    <property type="component" value="Unassembled WGS sequence"/>
</dbReference>
<comment type="similarity">
    <text evidence="1">Belongs to the zinc-associated anti-sigma factor (ZAS) superfamily. Anti-sigma-W factor family.</text>
</comment>
<evidence type="ECO:0000313" key="7">
    <source>
        <dbReference type="EMBL" id="SHF68046.1"/>
    </source>
</evidence>
<dbReference type="InterPro" id="IPR027383">
    <property type="entry name" value="Znf_put"/>
</dbReference>
<protein>
    <recommendedName>
        <fullName evidence="2">Anti-sigma-W factor RsiW</fullName>
    </recommendedName>
</protein>
<keyword evidence="7" id="KW-0863">Zinc-finger</keyword>
<feature type="domain" description="Putative zinc-finger" evidence="6">
    <location>
        <begin position="20"/>
        <end position="54"/>
    </location>
</feature>
<feature type="compositionally biased region" description="Basic and acidic residues" evidence="4">
    <location>
        <begin position="193"/>
        <end position="226"/>
    </location>
</feature>
<gene>
    <name evidence="7" type="ORF">SAMN02745218_02862</name>
</gene>
<keyword evidence="5" id="KW-0472">Membrane</keyword>
<dbReference type="EMBL" id="FQUW01000052">
    <property type="protein sequence ID" value="SHF68046.1"/>
    <property type="molecule type" value="Genomic_DNA"/>
</dbReference>
<evidence type="ECO:0000259" key="6">
    <source>
        <dbReference type="Pfam" id="PF13490"/>
    </source>
</evidence>
<dbReference type="GO" id="GO:0008270">
    <property type="term" value="F:zinc ion binding"/>
    <property type="evidence" value="ECO:0007669"/>
    <property type="project" value="UniProtKB-KW"/>
</dbReference>
<organism evidence="7 8">
    <name type="scientific">Desulfofundulus australicus DSM 11792</name>
    <dbReference type="NCBI Taxonomy" id="1121425"/>
    <lineage>
        <taxon>Bacteria</taxon>
        <taxon>Bacillati</taxon>
        <taxon>Bacillota</taxon>
        <taxon>Clostridia</taxon>
        <taxon>Eubacteriales</taxon>
        <taxon>Peptococcaceae</taxon>
        <taxon>Desulfofundulus</taxon>
    </lineage>
</organism>
<evidence type="ECO:0000256" key="2">
    <source>
        <dbReference type="ARBA" id="ARBA00024438"/>
    </source>
</evidence>
<evidence type="ECO:0000256" key="3">
    <source>
        <dbReference type="SAM" id="Coils"/>
    </source>
</evidence>
<evidence type="ECO:0000256" key="4">
    <source>
        <dbReference type="SAM" id="MobiDB-lite"/>
    </source>
</evidence>
<accession>A0A1M5DMB6</accession>
<feature type="compositionally biased region" description="Polar residues" evidence="4">
    <location>
        <begin position="162"/>
        <end position="177"/>
    </location>
</feature>
<keyword evidence="5" id="KW-1133">Transmembrane helix</keyword>
<keyword evidence="7" id="KW-0862">Zinc</keyword>
<dbReference type="OrthoDB" id="1723545at2"/>
<feature type="region of interest" description="Disordered" evidence="4">
    <location>
        <begin position="157"/>
        <end position="255"/>
    </location>
</feature>
<reference evidence="8" key="1">
    <citation type="submission" date="2016-11" db="EMBL/GenBank/DDBJ databases">
        <authorList>
            <person name="Varghese N."/>
            <person name="Submissions S."/>
        </authorList>
    </citation>
    <scope>NUCLEOTIDE SEQUENCE [LARGE SCALE GENOMIC DNA]</scope>
    <source>
        <strain evidence="8">DSM 11792</strain>
    </source>
</reference>
<dbReference type="AlphaFoldDB" id="A0A1M5DMB6"/>
<dbReference type="Gene3D" id="1.10.10.1320">
    <property type="entry name" value="Anti-sigma factor, zinc-finger domain"/>
    <property type="match status" value="1"/>
</dbReference>
<keyword evidence="8" id="KW-1185">Reference proteome</keyword>
<keyword evidence="5" id="KW-0812">Transmembrane</keyword>
<dbReference type="Pfam" id="PF13490">
    <property type="entry name" value="zf-HC2"/>
    <property type="match status" value="1"/>
</dbReference>
<feature type="transmembrane region" description="Helical" evidence="5">
    <location>
        <begin position="126"/>
        <end position="148"/>
    </location>
</feature>
<proteinExistence type="inferred from homology"/>
<feature type="coiled-coil region" evidence="3">
    <location>
        <begin position="371"/>
        <end position="410"/>
    </location>
</feature>
<evidence type="ECO:0000256" key="5">
    <source>
        <dbReference type="SAM" id="Phobius"/>
    </source>
</evidence>
<keyword evidence="7" id="KW-0479">Metal-binding</keyword>
<evidence type="ECO:0000256" key="1">
    <source>
        <dbReference type="ARBA" id="ARBA00024353"/>
    </source>
</evidence>
<sequence length="422" mass="45715">MSCPIKGVWMCNKKVNTMKCREARQLFYPWLDGEVAEEEARRLQEHLRECPACAGELADWQAITLALRGVSRAVAPPEGFSAQVMSRLKESAGPLPGAGRRKDATRRVWTPGSWWQGLSGTWRRGLAAAAAVVILLAGSASFAARYWWPPAGTKGPAMVVDNSGQGEQTPGSGSTIVKTDKPGGDVPANPNNEPRETQTPGERENAPGGPRDRVDKANNDDNRFHEPAAPGRAANGGEQKGRPEQSRQSDSKQGVAIAANTGQSVSSRAGSGGAVEPRVFLNQTRTIESTLLKVQVADLQAAKKTLLAAAGDSSCQSFGRQRVDGHTVEILRFVVPVERATHFTATATGLGRVLDRQQQSQDISQQFASTLDRYRALIARHNQTTDKAEAEALERQIKSLEQQLAAWDREAGRQVVVVWLQE</sequence>
<evidence type="ECO:0000313" key="8">
    <source>
        <dbReference type="Proteomes" id="UP000184196"/>
    </source>
</evidence>